<dbReference type="Proteomes" id="UP000474054">
    <property type="component" value="Unassembled WGS sequence"/>
</dbReference>
<gene>
    <name evidence="3" type="ORF">D1866_07595</name>
    <name evidence="2" type="ORF">GFB69_07225</name>
</gene>
<keyword evidence="1" id="KW-0472">Membrane</keyword>
<dbReference type="Proteomes" id="UP000426328">
    <property type="component" value="Chromosome"/>
</dbReference>
<dbReference type="GeneID" id="42779591"/>
<evidence type="ECO:0000313" key="3">
    <source>
        <dbReference type="EMBL" id="QGR21880.1"/>
    </source>
</evidence>
<dbReference type="AlphaFoldDB" id="A0A650CVK5"/>
<name>A0A650CVK5_ACIAM</name>
<reference evidence="3 4" key="2">
    <citation type="submission" date="2019-10" db="EMBL/GenBank/DDBJ databases">
        <title>Genome Sequences from Six Type Strain Members of the Archaeal Family Sulfolobaceae: Acidianus ambivalens, Acidianus infernus, Metallosphaera prunae, Stygiolobus azoricus, Sulfolobus metallicus, and Sulfurisphaera ohwakuensis.</title>
        <authorList>
            <person name="Counts J.A."/>
            <person name="Kelly R.M."/>
        </authorList>
    </citation>
    <scope>NUCLEOTIDE SEQUENCE [LARGE SCALE GENOMIC DNA]</scope>
    <source>
        <strain evidence="3 4">LEI 10</strain>
    </source>
</reference>
<proteinExistence type="predicted"/>
<evidence type="ECO:0000313" key="4">
    <source>
        <dbReference type="Proteomes" id="UP000426328"/>
    </source>
</evidence>
<feature type="transmembrane region" description="Helical" evidence="1">
    <location>
        <begin position="47"/>
        <end position="69"/>
    </location>
</feature>
<dbReference type="EMBL" id="WHYS01000002">
    <property type="protein sequence ID" value="MQL55532.1"/>
    <property type="molecule type" value="Genomic_DNA"/>
</dbReference>
<dbReference type="EMBL" id="CP045482">
    <property type="protein sequence ID" value="QGR21880.1"/>
    <property type="molecule type" value="Genomic_DNA"/>
</dbReference>
<evidence type="ECO:0000256" key="1">
    <source>
        <dbReference type="SAM" id="Phobius"/>
    </source>
</evidence>
<sequence length="131" mass="15233">MNLFRFLIYISLFLLSIQFIDGMWLNLFVQFSPFTGMMNFMFNYGPIFMFHVFIGFILFILSLIEFVVFTRNQPIGVFLPLLNLLSIIMAGISGMLFMMTGFGNNYYSFIMAIGFIISIMSNSLMLVKVRF</sequence>
<accession>A0A650CVK5</accession>
<keyword evidence="4" id="KW-1185">Reference proteome</keyword>
<feature type="transmembrane region" description="Helical" evidence="1">
    <location>
        <begin position="7"/>
        <end position="27"/>
    </location>
</feature>
<organism evidence="3 4">
    <name type="scientific">Acidianus ambivalens</name>
    <name type="common">Desulfurolobus ambivalens</name>
    <dbReference type="NCBI Taxonomy" id="2283"/>
    <lineage>
        <taxon>Archaea</taxon>
        <taxon>Thermoproteota</taxon>
        <taxon>Thermoprotei</taxon>
        <taxon>Sulfolobales</taxon>
        <taxon>Sulfolobaceae</taxon>
        <taxon>Acidianus</taxon>
    </lineage>
</organism>
<dbReference type="KEGG" id="aamb:D1866_07595"/>
<protein>
    <submittedName>
        <fullName evidence="3">Uncharacterized protein</fullName>
    </submittedName>
</protein>
<evidence type="ECO:0000313" key="5">
    <source>
        <dbReference type="Proteomes" id="UP000474054"/>
    </source>
</evidence>
<dbReference type="RefSeq" id="WP_152941481.1">
    <property type="nucleotide sequence ID" value="NZ_CP045482.1"/>
</dbReference>
<keyword evidence="1" id="KW-1133">Transmembrane helix</keyword>
<keyword evidence="1" id="KW-0812">Transmembrane</keyword>
<feature type="transmembrane region" description="Helical" evidence="1">
    <location>
        <begin position="81"/>
        <end position="100"/>
    </location>
</feature>
<evidence type="ECO:0000313" key="2">
    <source>
        <dbReference type="EMBL" id="MQL55532.1"/>
    </source>
</evidence>
<feature type="transmembrane region" description="Helical" evidence="1">
    <location>
        <begin position="106"/>
        <end position="127"/>
    </location>
</feature>
<reference evidence="2 5" key="1">
    <citation type="submission" date="2019-10" db="EMBL/GenBank/DDBJ databases">
        <title>Comparative genomics of sulfur disproportionating microorganisms.</title>
        <authorList>
            <person name="Ward L.M."/>
            <person name="Bertran E."/>
            <person name="Johnston D."/>
        </authorList>
    </citation>
    <scope>NUCLEOTIDE SEQUENCE [LARGE SCALE GENOMIC DNA]</scope>
    <source>
        <strain evidence="2 5">DSM 3772</strain>
    </source>
</reference>